<comment type="caution">
    <text evidence="2">The sequence shown here is derived from an EMBL/GenBank/DDBJ whole genome shotgun (WGS) entry which is preliminary data.</text>
</comment>
<gene>
    <name evidence="2" type="primary">Acey_s0039.g4</name>
    <name evidence="2" type="ORF">Y032_0039g4</name>
</gene>
<evidence type="ECO:0000313" key="2">
    <source>
        <dbReference type="EMBL" id="EYC14844.1"/>
    </source>
</evidence>
<feature type="compositionally biased region" description="Low complexity" evidence="1">
    <location>
        <begin position="8"/>
        <end position="18"/>
    </location>
</feature>
<evidence type="ECO:0000313" key="3">
    <source>
        <dbReference type="Proteomes" id="UP000024635"/>
    </source>
</evidence>
<sequence length="143" mass="16124">MCNYGVDSSASAAAAPRSSRNRKKRHTHSRLYIFHRCVSSCGKKGCDQTTLIGTFWPPATPICMNSHGAKIMYYGIDAVQVQEGGRDPRMPQSELPGYAPFSLTMMHTNILSLNEREFEMYREQRWDVDAAVQLVRSNTYSAL</sequence>
<name>A0A016UHJ6_9BILA</name>
<accession>A0A016UHJ6</accession>
<evidence type="ECO:0000256" key="1">
    <source>
        <dbReference type="SAM" id="MobiDB-lite"/>
    </source>
</evidence>
<dbReference type="EMBL" id="JARK01001375">
    <property type="protein sequence ID" value="EYC14844.1"/>
    <property type="molecule type" value="Genomic_DNA"/>
</dbReference>
<protein>
    <submittedName>
        <fullName evidence="2">Uncharacterized protein</fullName>
    </submittedName>
</protein>
<dbReference type="Proteomes" id="UP000024635">
    <property type="component" value="Unassembled WGS sequence"/>
</dbReference>
<reference evidence="3" key="1">
    <citation type="journal article" date="2015" name="Nat. Genet.">
        <title>The genome and transcriptome of the zoonotic hookworm Ancylostoma ceylanicum identify infection-specific gene families.</title>
        <authorList>
            <person name="Schwarz E.M."/>
            <person name="Hu Y."/>
            <person name="Antoshechkin I."/>
            <person name="Miller M.M."/>
            <person name="Sternberg P.W."/>
            <person name="Aroian R.V."/>
        </authorList>
    </citation>
    <scope>NUCLEOTIDE SEQUENCE</scope>
    <source>
        <strain evidence="3">HY135</strain>
    </source>
</reference>
<proteinExistence type="predicted"/>
<organism evidence="2 3">
    <name type="scientific">Ancylostoma ceylanicum</name>
    <dbReference type="NCBI Taxonomy" id="53326"/>
    <lineage>
        <taxon>Eukaryota</taxon>
        <taxon>Metazoa</taxon>
        <taxon>Ecdysozoa</taxon>
        <taxon>Nematoda</taxon>
        <taxon>Chromadorea</taxon>
        <taxon>Rhabditida</taxon>
        <taxon>Rhabditina</taxon>
        <taxon>Rhabditomorpha</taxon>
        <taxon>Strongyloidea</taxon>
        <taxon>Ancylostomatidae</taxon>
        <taxon>Ancylostomatinae</taxon>
        <taxon>Ancylostoma</taxon>
    </lineage>
</organism>
<keyword evidence="3" id="KW-1185">Reference proteome</keyword>
<feature type="region of interest" description="Disordered" evidence="1">
    <location>
        <begin position="1"/>
        <end position="27"/>
    </location>
</feature>
<dbReference type="AlphaFoldDB" id="A0A016UHJ6"/>